<dbReference type="EMBL" id="CYSA01000007">
    <property type="protein sequence ID" value="CUH63323.1"/>
    <property type="molecule type" value="Genomic_DNA"/>
</dbReference>
<dbReference type="CDD" id="cd10451">
    <property type="entry name" value="GIY-YIG_LuxR_like"/>
    <property type="match status" value="1"/>
</dbReference>
<dbReference type="RefSeq" id="WP_058261395.1">
    <property type="nucleotide sequence ID" value="NZ_CP051181.1"/>
</dbReference>
<dbReference type="SUPFAM" id="SSF82771">
    <property type="entry name" value="GIY-YIG endonuclease"/>
    <property type="match status" value="1"/>
</dbReference>
<dbReference type="Gene3D" id="3.40.1440.10">
    <property type="entry name" value="GIY-YIG endonuclease"/>
    <property type="match status" value="1"/>
</dbReference>
<dbReference type="AlphaFoldDB" id="A0A0P1F611"/>
<protein>
    <recommendedName>
        <fullName evidence="3">GIY-YIG domain-containing protein</fullName>
    </recommendedName>
</protein>
<organism evidence="1 2">
    <name type="scientific">Thalassovita gelatinovora</name>
    <name type="common">Thalassobius gelatinovorus</name>
    <dbReference type="NCBI Taxonomy" id="53501"/>
    <lineage>
        <taxon>Bacteria</taxon>
        <taxon>Pseudomonadati</taxon>
        <taxon>Pseudomonadota</taxon>
        <taxon>Alphaproteobacteria</taxon>
        <taxon>Rhodobacterales</taxon>
        <taxon>Roseobacteraceae</taxon>
        <taxon>Thalassovita</taxon>
    </lineage>
</organism>
<dbReference type="InterPro" id="IPR035901">
    <property type="entry name" value="GIY-YIG_endonuc_sf"/>
</dbReference>
<dbReference type="Proteomes" id="UP000051587">
    <property type="component" value="Unassembled WGS sequence"/>
</dbReference>
<evidence type="ECO:0008006" key="3">
    <source>
        <dbReference type="Google" id="ProtNLM"/>
    </source>
</evidence>
<accession>A0A0P1F611</accession>
<sequence length="111" mass="13238">MKHEDRKAAINAYKDRDPAQGIFAIRCPSEGVIWVGSTKDLDKIKNRIWFTLRMGTTPQKDLQRAWNSQGEDGFEFEELERFDADLIDLAQRRMRKERRDYWLEKFAARPF</sequence>
<keyword evidence="2" id="KW-1185">Reference proteome</keyword>
<name>A0A0P1F611_THAGE</name>
<reference evidence="1 2" key="1">
    <citation type="submission" date="2015-09" db="EMBL/GenBank/DDBJ databases">
        <authorList>
            <consortium name="Swine Surveillance"/>
        </authorList>
    </citation>
    <scope>NUCLEOTIDE SEQUENCE [LARGE SCALE GENOMIC DNA]</scope>
    <source>
        <strain evidence="1 2">CECT 4357</strain>
    </source>
</reference>
<gene>
    <name evidence="1" type="ORF">TG4357_00604</name>
</gene>
<proteinExistence type="predicted"/>
<evidence type="ECO:0000313" key="1">
    <source>
        <dbReference type="EMBL" id="CUH63323.1"/>
    </source>
</evidence>
<evidence type="ECO:0000313" key="2">
    <source>
        <dbReference type="Proteomes" id="UP000051587"/>
    </source>
</evidence>